<evidence type="ECO:0000256" key="5">
    <source>
        <dbReference type="RuleBase" id="RU000461"/>
    </source>
</evidence>
<accession>A0ABR1SGU5</accession>
<organism evidence="7 8">
    <name type="scientific">Apiospora marii</name>
    <dbReference type="NCBI Taxonomy" id="335849"/>
    <lineage>
        <taxon>Eukaryota</taxon>
        <taxon>Fungi</taxon>
        <taxon>Dikarya</taxon>
        <taxon>Ascomycota</taxon>
        <taxon>Pezizomycotina</taxon>
        <taxon>Sordariomycetes</taxon>
        <taxon>Xylariomycetidae</taxon>
        <taxon>Amphisphaeriales</taxon>
        <taxon>Apiosporaceae</taxon>
        <taxon>Apiospora</taxon>
    </lineage>
</organism>
<proteinExistence type="inferred from homology"/>
<keyword evidence="6" id="KW-0812">Transmembrane</keyword>
<keyword evidence="2 5" id="KW-0349">Heme</keyword>
<protein>
    <submittedName>
        <fullName evidence="7">Cytochrome P450</fullName>
    </submittedName>
</protein>
<dbReference type="CDD" id="cd11062">
    <property type="entry name" value="CYP58-like"/>
    <property type="match status" value="1"/>
</dbReference>
<keyword evidence="5" id="KW-0560">Oxidoreductase</keyword>
<keyword evidence="5" id="KW-0503">Monooxygenase</keyword>
<dbReference type="EMBL" id="JAQQWI010000006">
    <property type="protein sequence ID" value="KAK8033526.1"/>
    <property type="molecule type" value="Genomic_DNA"/>
</dbReference>
<keyword evidence="3 5" id="KW-0479">Metal-binding</keyword>
<dbReference type="PROSITE" id="PS00086">
    <property type="entry name" value="CYTOCHROME_P450"/>
    <property type="match status" value="1"/>
</dbReference>
<gene>
    <name evidence="7" type="ORF">PG991_002924</name>
</gene>
<evidence type="ECO:0000313" key="8">
    <source>
        <dbReference type="Proteomes" id="UP001396898"/>
    </source>
</evidence>
<dbReference type="PANTHER" id="PTHR24305:SF152">
    <property type="entry name" value="P450, PUTATIVE (EUROFUNG)-RELATED"/>
    <property type="match status" value="1"/>
</dbReference>
<evidence type="ECO:0000313" key="7">
    <source>
        <dbReference type="EMBL" id="KAK8033526.1"/>
    </source>
</evidence>
<name>A0ABR1SGU5_9PEZI</name>
<dbReference type="Pfam" id="PF00067">
    <property type="entry name" value="p450"/>
    <property type="match status" value="1"/>
</dbReference>
<feature type="transmembrane region" description="Helical" evidence="6">
    <location>
        <begin position="15"/>
        <end position="38"/>
    </location>
</feature>
<dbReference type="InterPro" id="IPR050121">
    <property type="entry name" value="Cytochrome_P450_monoxygenase"/>
</dbReference>
<evidence type="ECO:0000256" key="1">
    <source>
        <dbReference type="ARBA" id="ARBA00001971"/>
    </source>
</evidence>
<dbReference type="PANTHER" id="PTHR24305">
    <property type="entry name" value="CYTOCHROME P450"/>
    <property type="match status" value="1"/>
</dbReference>
<dbReference type="InterPro" id="IPR017972">
    <property type="entry name" value="Cyt_P450_CS"/>
</dbReference>
<comment type="caution">
    <text evidence="7">The sequence shown here is derived from an EMBL/GenBank/DDBJ whole genome shotgun (WGS) entry which is preliminary data.</text>
</comment>
<dbReference type="Proteomes" id="UP001396898">
    <property type="component" value="Unassembled WGS sequence"/>
</dbReference>
<dbReference type="InterPro" id="IPR001128">
    <property type="entry name" value="Cyt_P450"/>
</dbReference>
<comment type="similarity">
    <text evidence="5">Belongs to the cytochrome P450 family.</text>
</comment>
<dbReference type="PRINTS" id="PR00463">
    <property type="entry name" value="EP450I"/>
</dbReference>
<evidence type="ECO:0000256" key="2">
    <source>
        <dbReference type="ARBA" id="ARBA00022617"/>
    </source>
</evidence>
<dbReference type="InterPro" id="IPR036396">
    <property type="entry name" value="Cyt_P450_sf"/>
</dbReference>
<evidence type="ECO:0000256" key="4">
    <source>
        <dbReference type="ARBA" id="ARBA00023004"/>
    </source>
</evidence>
<evidence type="ECO:0000256" key="6">
    <source>
        <dbReference type="SAM" id="Phobius"/>
    </source>
</evidence>
<dbReference type="InterPro" id="IPR002401">
    <property type="entry name" value="Cyt_P450_E_grp-I"/>
</dbReference>
<keyword evidence="8" id="KW-1185">Reference proteome</keyword>
<comment type="cofactor">
    <cofactor evidence="1">
        <name>heme</name>
        <dbReference type="ChEBI" id="CHEBI:30413"/>
    </cofactor>
</comment>
<reference evidence="7 8" key="1">
    <citation type="submission" date="2023-01" db="EMBL/GenBank/DDBJ databases">
        <title>Analysis of 21 Apiospora genomes using comparative genomics revels a genus with tremendous synthesis potential of carbohydrate active enzymes and secondary metabolites.</title>
        <authorList>
            <person name="Sorensen T."/>
        </authorList>
    </citation>
    <scope>NUCLEOTIDE SEQUENCE [LARGE SCALE GENOMIC DNA]</scope>
    <source>
        <strain evidence="7 8">CBS 20057</strain>
    </source>
</reference>
<dbReference type="Gene3D" id="1.10.630.10">
    <property type="entry name" value="Cytochrome P450"/>
    <property type="match status" value="1"/>
</dbReference>
<dbReference type="SUPFAM" id="SSF48264">
    <property type="entry name" value="Cytochrome P450"/>
    <property type="match status" value="1"/>
</dbReference>
<sequence>MFFSIQQSSFFEGGLLTWSSVGALGALYLTYLAGLVVYRLTLHPLARFPGPFLCRVSFLPQAYYEAYLQGKYIYQIPKYHEKYGPVVRLNPNEVHINDISVFHEIFDRTKRFTKDPATYSVGVSNAMTMTIPVEAHRAKRQVLDPVFSKRRVNMMEDYIYDEIDRIFHKIDECTDKGEEVPLHEMFYCYTSDVVSELLFGKSLDMISMPDFRQRVKDMQFFTSGVWTALHLPLLRKVVTDGPRWLAAKLSATYIKMVTYFETLAQDAMQRYNPDEASKKSPHEETIFDRMITNNLRKREEAAKEGRHLEALSFEDLADESAMILNGGTEPPANQMAYATYYFLKYPEVRRKVLSELDAVETNDHGRMPLQKLENLPYFTSFVKESLRMATLIPGRLPRTVPKGGLYVPAIKDTIPEGYAVGVSHDLIHKDPQLFPKPYEFRPERWLGPGGKELLHWLVSFSWGRTDCVGKNLAYAEMYLMLGNLFSRYDMKMMPGTDEAMEWSDRVIMHPHGFLHVEAKTRKALKS</sequence>
<keyword evidence="6" id="KW-1133">Transmembrane helix</keyword>
<evidence type="ECO:0000256" key="3">
    <source>
        <dbReference type="ARBA" id="ARBA00022723"/>
    </source>
</evidence>
<keyword evidence="4 5" id="KW-0408">Iron</keyword>
<keyword evidence="6" id="KW-0472">Membrane</keyword>